<keyword evidence="2" id="KW-1185">Reference proteome</keyword>
<dbReference type="Proteomes" id="UP000829291">
    <property type="component" value="Chromosome 5"/>
</dbReference>
<dbReference type="GeneID" id="107225167"/>
<dbReference type="RefSeq" id="XP_015521029.1">
    <property type="nucleotide sequence ID" value="XM_015665543.2"/>
</dbReference>
<dbReference type="OrthoDB" id="8178576at2759"/>
<reference evidence="3" key="1">
    <citation type="submission" date="2025-08" db="UniProtKB">
        <authorList>
            <consortium name="RefSeq"/>
        </authorList>
    </citation>
    <scope>IDENTIFICATION</scope>
    <source>
        <tissue evidence="3">Thorax and Abdomen</tissue>
    </source>
</reference>
<organism evidence="3">
    <name type="scientific">Neodiprion lecontei</name>
    <name type="common">Redheaded pine sawfly</name>
    <dbReference type="NCBI Taxonomy" id="441921"/>
    <lineage>
        <taxon>Eukaryota</taxon>
        <taxon>Metazoa</taxon>
        <taxon>Ecdysozoa</taxon>
        <taxon>Arthropoda</taxon>
        <taxon>Hexapoda</taxon>
        <taxon>Insecta</taxon>
        <taxon>Pterygota</taxon>
        <taxon>Neoptera</taxon>
        <taxon>Endopterygota</taxon>
        <taxon>Hymenoptera</taxon>
        <taxon>Tenthredinoidea</taxon>
        <taxon>Diprionidae</taxon>
        <taxon>Diprioninae</taxon>
        <taxon>Neodiprion</taxon>
    </lineage>
</organism>
<proteinExistence type="predicted"/>
<evidence type="ECO:0000313" key="3">
    <source>
        <dbReference type="RefSeq" id="XP_015521029.1"/>
    </source>
</evidence>
<accession>A0A6J0C3Q9</accession>
<dbReference type="KEGG" id="nlo:107225167"/>
<feature type="chain" id="PRO_5026819439" evidence="1">
    <location>
        <begin position="27"/>
        <end position="94"/>
    </location>
</feature>
<sequence>MISNTLRFSCTTVFLLTLLLFEDSNGKPTIGQTINPLGEPAFLDSSRKSCTPETESICQRCAKKTKSPVVYPWCCTNHEGAREWCENYLFYGLP</sequence>
<dbReference type="PANTHER" id="PTHR39945">
    <property type="entry name" value="FI14129P"/>
    <property type="match status" value="1"/>
</dbReference>
<dbReference type="PANTHER" id="PTHR39945:SF1">
    <property type="entry name" value="FI14129P"/>
    <property type="match status" value="1"/>
</dbReference>
<name>A0A6J0C3Q9_NEOLC</name>
<feature type="signal peptide" evidence="1">
    <location>
        <begin position="1"/>
        <end position="26"/>
    </location>
</feature>
<evidence type="ECO:0000256" key="1">
    <source>
        <dbReference type="SAM" id="SignalP"/>
    </source>
</evidence>
<evidence type="ECO:0000313" key="2">
    <source>
        <dbReference type="Proteomes" id="UP000829291"/>
    </source>
</evidence>
<keyword evidence="1" id="KW-0732">Signal</keyword>
<gene>
    <name evidence="3" type="primary">LOC107225167</name>
</gene>
<dbReference type="AlphaFoldDB" id="A0A6J0C3Q9"/>
<protein>
    <submittedName>
        <fullName evidence="3">Uncharacterized protein LOC107225167</fullName>
    </submittedName>
</protein>